<dbReference type="GO" id="GO:0016020">
    <property type="term" value="C:membrane"/>
    <property type="evidence" value="ECO:0007669"/>
    <property type="project" value="UniProtKB-SubCell"/>
</dbReference>
<dbReference type="EMBL" id="HBIO01011632">
    <property type="protein sequence ID" value="CAE0464210.1"/>
    <property type="molecule type" value="Transcribed_RNA"/>
</dbReference>
<proteinExistence type="predicted"/>
<feature type="transmembrane region" description="Helical" evidence="6">
    <location>
        <begin position="391"/>
        <end position="409"/>
    </location>
</feature>
<dbReference type="PANTHER" id="PTHR16950">
    <property type="entry name" value="ZINC TRANSPORTER SLC39A7 HISTIDINE-RICH MEMBRANE PROTEIN KE4"/>
    <property type="match status" value="1"/>
</dbReference>
<feature type="transmembrane region" description="Helical" evidence="6">
    <location>
        <begin position="363"/>
        <end position="385"/>
    </location>
</feature>
<reference evidence="8" key="1">
    <citation type="submission" date="2021-01" db="EMBL/GenBank/DDBJ databases">
        <authorList>
            <person name="Corre E."/>
            <person name="Pelletier E."/>
            <person name="Niang G."/>
            <person name="Scheremetjew M."/>
            <person name="Finn R."/>
            <person name="Kale V."/>
            <person name="Holt S."/>
            <person name="Cochrane G."/>
            <person name="Meng A."/>
            <person name="Brown T."/>
            <person name="Cohen L."/>
        </authorList>
    </citation>
    <scope>NUCLEOTIDE SEQUENCE</scope>
    <source>
        <strain evidence="8">MM31A-1</strain>
    </source>
</reference>
<evidence type="ECO:0000256" key="6">
    <source>
        <dbReference type="SAM" id="Phobius"/>
    </source>
</evidence>
<evidence type="ECO:0000256" key="7">
    <source>
        <dbReference type="SAM" id="SignalP"/>
    </source>
</evidence>
<evidence type="ECO:0000256" key="2">
    <source>
        <dbReference type="ARBA" id="ARBA00022692"/>
    </source>
</evidence>
<feature type="region of interest" description="Disordered" evidence="5">
    <location>
        <begin position="122"/>
        <end position="145"/>
    </location>
</feature>
<keyword evidence="3 6" id="KW-1133">Transmembrane helix</keyword>
<dbReference type="GO" id="GO:0006882">
    <property type="term" value="P:intracellular zinc ion homeostasis"/>
    <property type="evidence" value="ECO:0007669"/>
    <property type="project" value="TreeGrafter"/>
</dbReference>
<organism evidence="8">
    <name type="scientific">Chaetoceros debilis</name>
    <dbReference type="NCBI Taxonomy" id="122233"/>
    <lineage>
        <taxon>Eukaryota</taxon>
        <taxon>Sar</taxon>
        <taxon>Stramenopiles</taxon>
        <taxon>Ochrophyta</taxon>
        <taxon>Bacillariophyta</taxon>
        <taxon>Coscinodiscophyceae</taxon>
        <taxon>Chaetocerotophycidae</taxon>
        <taxon>Chaetocerotales</taxon>
        <taxon>Chaetocerotaceae</taxon>
        <taxon>Chaetoceros</taxon>
    </lineage>
</organism>
<keyword evidence="2 6" id="KW-0812">Transmembrane</keyword>
<feature type="compositionally biased region" description="Basic and acidic residues" evidence="5">
    <location>
        <begin position="124"/>
        <end position="145"/>
    </location>
</feature>
<feature type="transmembrane region" description="Helical" evidence="6">
    <location>
        <begin position="429"/>
        <end position="447"/>
    </location>
</feature>
<feature type="region of interest" description="Disordered" evidence="5">
    <location>
        <begin position="257"/>
        <end position="285"/>
    </location>
</feature>
<evidence type="ECO:0000256" key="1">
    <source>
        <dbReference type="ARBA" id="ARBA00004141"/>
    </source>
</evidence>
<gene>
    <name evidence="8" type="ORF">CDEB00056_LOCUS9051</name>
</gene>
<protein>
    <submittedName>
        <fullName evidence="8">Uncharacterized protein</fullName>
    </submittedName>
</protein>
<accession>A0A7S3Q3G2</accession>
<evidence type="ECO:0000256" key="4">
    <source>
        <dbReference type="ARBA" id="ARBA00023136"/>
    </source>
</evidence>
<keyword evidence="7" id="KW-0732">Signal</keyword>
<dbReference type="Pfam" id="PF02535">
    <property type="entry name" value="Zip"/>
    <property type="match status" value="1"/>
</dbReference>
<feature type="transmembrane region" description="Helical" evidence="6">
    <location>
        <begin position="228"/>
        <end position="249"/>
    </location>
</feature>
<keyword evidence="4 6" id="KW-0472">Membrane</keyword>
<evidence type="ECO:0000313" key="8">
    <source>
        <dbReference type="EMBL" id="CAE0464210.1"/>
    </source>
</evidence>
<evidence type="ECO:0000256" key="5">
    <source>
        <dbReference type="SAM" id="MobiDB-lite"/>
    </source>
</evidence>
<name>A0A7S3Q3G2_9STRA</name>
<comment type="subcellular location">
    <subcellularLocation>
        <location evidence="1">Membrane</location>
        <topology evidence="1">Multi-pass membrane protein</topology>
    </subcellularLocation>
</comment>
<feature type="transmembrane region" description="Helical" evidence="6">
    <location>
        <begin position="156"/>
        <end position="182"/>
    </location>
</feature>
<feature type="chain" id="PRO_5031276001" evidence="7">
    <location>
        <begin position="27"/>
        <end position="453"/>
    </location>
</feature>
<dbReference type="AlphaFoldDB" id="A0A7S3Q3G2"/>
<dbReference type="PANTHER" id="PTHR16950:SF16">
    <property type="entry name" value="ZINC TRANSPORTER ZIP13"/>
    <property type="match status" value="1"/>
</dbReference>
<dbReference type="GO" id="GO:0005385">
    <property type="term" value="F:zinc ion transmembrane transporter activity"/>
    <property type="evidence" value="ECO:0007669"/>
    <property type="project" value="TreeGrafter"/>
</dbReference>
<feature type="signal peptide" evidence="7">
    <location>
        <begin position="1"/>
        <end position="26"/>
    </location>
</feature>
<feature type="transmembrane region" description="Helical" evidence="6">
    <location>
        <begin position="77"/>
        <end position="102"/>
    </location>
</feature>
<dbReference type="InterPro" id="IPR003689">
    <property type="entry name" value="ZIP"/>
</dbReference>
<sequence length="453" mass="48824">MNTLKRGTLTPFAASLSVLALQLVVAAASLQQQITSDTNQNTYSLSAGAGVLEEDEFTFTFPSRRAEGDSHDGSKPWGAVIGFSLVINLATLSGVLFFIPLVSKKAMAWVKSCFFKDAVPDPNKAAEEENKEESTGGIPDHAHPDHSEDKAHMLDIIIPSFAAGALIATAVFLVIPEAIFLIQKFLNEKAESEEDHDDHEGHDHVLRSLEGEEEDAHDEHAGELTPDAIWRFGSSLIGGFMLPLVFAAFSPRKRGGHYDDDSCDDDNNSSTHEQAVKDDEEGGEVIDTIAPTPTREIDYGLTLSILLGDALHNFCDGVFVGIALLQCDKSVAYTIVGITLYHEIAQELADYFLLTKHAGLTPLVALVWNFLSGLSILLGGLVVLAAPISDMLVGVILSLAAGVYLYIAACECLPRVNEVTKGTARKDKFITMLAFVVGVVPIGLALLNHEHCD</sequence>
<evidence type="ECO:0000256" key="3">
    <source>
        <dbReference type="ARBA" id="ARBA00022989"/>
    </source>
</evidence>